<dbReference type="PANTHER" id="PTHR31210">
    <property type="entry name" value="OS06G0731900 PROTEIN"/>
    <property type="match status" value="1"/>
</dbReference>
<keyword evidence="1" id="KW-0812">Transmembrane</keyword>
<dbReference type="InterPro" id="IPR007877">
    <property type="entry name" value="DUF707"/>
</dbReference>
<feature type="transmembrane region" description="Helical" evidence="1">
    <location>
        <begin position="20"/>
        <end position="40"/>
    </location>
</feature>
<name>A0A067LDE5_JATCU</name>
<keyword evidence="1" id="KW-1133">Transmembrane helix</keyword>
<protein>
    <submittedName>
        <fullName evidence="2">Uncharacterized protein</fullName>
    </submittedName>
</protein>
<reference evidence="2 3" key="1">
    <citation type="journal article" date="2014" name="PLoS ONE">
        <title>Global Analysis of Gene Expression Profiles in Physic Nut (Jatropha curcas L.) Seedlings Exposed to Salt Stress.</title>
        <authorList>
            <person name="Zhang L."/>
            <person name="Zhang C."/>
            <person name="Wu P."/>
            <person name="Chen Y."/>
            <person name="Li M."/>
            <person name="Jiang H."/>
            <person name="Wu G."/>
        </authorList>
    </citation>
    <scope>NUCLEOTIDE SEQUENCE [LARGE SCALE GENOMIC DNA]</scope>
    <source>
        <strain evidence="3">cv. GZQX0401</strain>
        <tissue evidence="2">Young leaves</tissue>
    </source>
</reference>
<organism evidence="2 3">
    <name type="scientific">Jatropha curcas</name>
    <name type="common">Barbados nut</name>
    <dbReference type="NCBI Taxonomy" id="180498"/>
    <lineage>
        <taxon>Eukaryota</taxon>
        <taxon>Viridiplantae</taxon>
        <taxon>Streptophyta</taxon>
        <taxon>Embryophyta</taxon>
        <taxon>Tracheophyta</taxon>
        <taxon>Spermatophyta</taxon>
        <taxon>Magnoliopsida</taxon>
        <taxon>eudicotyledons</taxon>
        <taxon>Gunneridae</taxon>
        <taxon>Pentapetalae</taxon>
        <taxon>rosids</taxon>
        <taxon>fabids</taxon>
        <taxon>Malpighiales</taxon>
        <taxon>Euphorbiaceae</taxon>
        <taxon>Crotonoideae</taxon>
        <taxon>Jatropheae</taxon>
        <taxon>Jatropha</taxon>
    </lineage>
</organism>
<evidence type="ECO:0000313" key="3">
    <source>
        <dbReference type="Proteomes" id="UP000027138"/>
    </source>
</evidence>
<dbReference type="AlphaFoldDB" id="A0A067LDE5"/>
<dbReference type="PANTHER" id="PTHR31210:SF8">
    <property type="entry name" value="DUF707 DOMAIN-CONTAINING PROTEIN"/>
    <property type="match status" value="1"/>
</dbReference>
<evidence type="ECO:0000256" key="1">
    <source>
        <dbReference type="SAM" id="Phobius"/>
    </source>
</evidence>
<proteinExistence type="predicted"/>
<keyword evidence="3" id="KW-1185">Reference proteome</keyword>
<dbReference type="OrthoDB" id="9985979at2759"/>
<accession>A0A067LDE5</accession>
<dbReference type="Pfam" id="PF05212">
    <property type="entry name" value="DUF707"/>
    <property type="match status" value="1"/>
</dbReference>
<gene>
    <name evidence="2" type="ORF">JCGZ_15078</name>
</gene>
<sequence length="364" mass="42097">MSAPIILKVESAKRKSCVRCLLPTLFLLSAALFIGTAFVITDYKEKVWEWATFDFVKDNTMKICETQQRPRGTEKLPRGIISATSDLEMRPLWGHRDKSLKKPKNLLAMAVGIKQKQNVNKIVEKFLSSDFIVMHFHYDGIVDEWRDLEWSSHAIHIVANNQTKWWFAKRFLHPDIVSEYDYIFLWDEDIGVDYLNPRRYISIIKEEGLEISQPALDPNVSEVHHLMPARLQGTTVHRRVNKKIGRSRCDQNATGYPCSGFVEMMAPVFSKASWQCVWHMIQGDPNKNIGVVDSEYIIHYGLPTLGGSASDKAQPLSKQPKDRQTVKNWSLVELEVFKNRWRRAVSKDNCWTDQYQQSPNQKKS</sequence>
<evidence type="ECO:0000313" key="2">
    <source>
        <dbReference type="EMBL" id="KDP45213.1"/>
    </source>
</evidence>
<keyword evidence="1" id="KW-0472">Membrane</keyword>
<dbReference type="Proteomes" id="UP000027138">
    <property type="component" value="Unassembled WGS sequence"/>
</dbReference>
<dbReference type="EMBL" id="KK914233">
    <property type="protein sequence ID" value="KDP45213.1"/>
    <property type="molecule type" value="Genomic_DNA"/>
</dbReference>
<dbReference type="STRING" id="180498.A0A067LDE5"/>